<accession>A0A5K7X755</accession>
<dbReference type="AlphaFoldDB" id="A0A5K7X755"/>
<feature type="compositionally biased region" description="Basic and acidic residues" evidence="1">
    <location>
        <begin position="34"/>
        <end position="43"/>
    </location>
</feature>
<proteinExistence type="predicted"/>
<feature type="region of interest" description="Disordered" evidence="1">
    <location>
        <begin position="1"/>
        <end position="43"/>
    </location>
</feature>
<dbReference type="EMBL" id="AP021861">
    <property type="protein sequence ID" value="BBO31652.1"/>
    <property type="molecule type" value="Genomic_DNA"/>
</dbReference>
<evidence type="ECO:0000313" key="3">
    <source>
        <dbReference type="Proteomes" id="UP000326837"/>
    </source>
</evidence>
<feature type="compositionally biased region" description="Polar residues" evidence="1">
    <location>
        <begin position="18"/>
        <end position="31"/>
    </location>
</feature>
<dbReference type="Proteomes" id="UP000326837">
    <property type="component" value="Chromosome"/>
</dbReference>
<name>A0A5K7X755_9BACT</name>
<evidence type="ECO:0000256" key="1">
    <source>
        <dbReference type="SAM" id="MobiDB-lite"/>
    </source>
</evidence>
<sequence length="43" mass="4940">MSHTATRTLYLADPQLNDGMSTSRLESLSRQTAHRFERVPQHV</sequence>
<protein>
    <submittedName>
        <fullName evidence="2">Uncharacterized protein</fullName>
    </submittedName>
</protein>
<reference evidence="3" key="1">
    <citation type="submission" date="2019-10" db="EMBL/GenBank/DDBJ databases">
        <title>Lacipirellula parvula gen. nov., sp. nov., representing a lineage of planctomycetes widespread in freshwater anoxic habitats, and description of the family Lacipirellulaceae.</title>
        <authorList>
            <person name="Dedysh S.N."/>
            <person name="Kulichevskaya I.S."/>
            <person name="Beletsky A.V."/>
            <person name="Rakitin A.L."/>
            <person name="Mardanov A.V."/>
            <person name="Ivanova A.A."/>
            <person name="Saltykova V.X."/>
            <person name="Rijpstra W.I.C."/>
            <person name="Sinninghe Damste J.S."/>
            <person name="Ravin N.V."/>
        </authorList>
    </citation>
    <scope>NUCLEOTIDE SEQUENCE [LARGE SCALE GENOMIC DNA]</scope>
    <source>
        <strain evidence="3">PX69</strain>
    </source>
</reference>
<gene>
    <name evidence="2" type="ORF">PLANPX_1264</name>
</gene>
<organism evidence="2 3">
    <name type="scientific">Lacipirellula parvula</name>
    <dbReference type="NCBI Taxonomy" id="2650471"/>
    <lineage>
        <taxon>Bacteria</taxon>
        <taxon>Pseudomonadati</taxon>
        <taxon>Planctomycetota</taxon>
        <taxon>Planctomycetia</taxon>
        <taxon>Pirellulales</taxon>
        <taxon>Lacipirellulaceae</taxon>
        <taxon>Lacipirellula</taxon>
    </lineage>
</organism>
<keyword evidence="3" id="KW-1185">Reference proteome</keyword>
<dbReference type="KEGG" id="lpav:PLANPX_1264"/>
<evidence type="ECO:0000313" key="2">
    <source>
        <dbReference type="EMBL" id="BBO31652.1"/>
    </source>
</evidence>